<keyword evidence="3" id="KW-0804">Transcription</keyword>
<dbReference type="InterPro" id="IPR002818">
    <property type="entry name" value="DJ-1/PfpI"/>
</dbReference>
<dbReference type="InterPro" id="IPR029062">
    <property type="entry name" value="Class_I_gatase-like"/>
</dbReference>
<accession>A0A098LCR3</accession>
<protein>
    <submittedName>
        <fullName evidence="5">AraC family transcriptional regulator</fullName>
    </submittedName>
</protein>
<dbReference type="InterPro" id="IPR009057">
    <property type="entry name" value="Homeodomain-like_sf"/>
</dbReference>
<dbReference type="CDD" id="cd03137">
    <property type="entry name" value="GATase1_AraC_1"/>
    <property type="match status" value="1"/>
</dbReference>
<evidence type="ECO:0000256" key="2">
    <source>
        <dbReference type="ARBA" id="ARBA00023125"/>
    </source>
</evidence>
<dbReference type="Pfam" id="PF12833">
    <property type="entry name" value="HTH_18"/>
    <property type="match status" value="1"/>
</dbReference>
<evidence type="ECO:0000259" key="4">
    <source>
        <dbReference type="PROSITE" id="PS01124"/>
    </source>
</evidence>
<reference evidence="5 6" key="1">
    <citation type="submission" date="2014-09" db="EMBL/GenBank/DDBJ databases">
        <title>Sporocytophaga myxococcoides PG-01 genome sequencing.</title>
        <authorList>
            <person name="Liu L."/>
            <person name="Gao P.J."/>
            <person name="Chen G.J."/>
            <person name="Wang L.S."/>
        </authorList>
    </citation>
    <scope>NUCLEOTIDE SEQUENCE [LARGE SCALE GENOMIC DNA]</scope>
    <source>
        <strain evidence="5 6">PG-01</strain>
    </source>
</reference>
<proteinExistence type="predicted"/>
<organism evidence="5 6">
    <name type="scientific">Sporocytophaga myxococcoides</name>
    <dbReference type="NCBI Taxonomy" id="153721"/>
    <lineage>
        <taxon>Bacteria</taxon>
        <taxon>Pseudomonadati</taxon>
        <taxon>Bacteroidota</taxon>
        <taxon>Cytophagia</taxon>
        <taxon>Cytophagales</taxon>
        <taxon>Cytophagaceae</taxon>
        <taxon>Sporocytophaga</taxon>
    </lineage>
</organism>
<dbReference type="Gene3D" id="3.40.50.880">
    <property type="match status" value="1"/>
</dbReference>
<dbReference type="Pfam" id="PF01965">
    <property type="entry name" value="DJ-1_PfpI"/>
    <property type="match status" value="1"/>
</dbReference>
<dbReference type="PANTHER" id="PTHR43130">
    <property type="entry name" value="ARAC-FAMILY TRANSCRIPTIONAL REGULATOR"/>
    <property type="match status" value="1"/>
</dbReference>
<keyword evidence="6" id="KW-1185">Reference proteome</keyword>
<comment type="caution">
    <text evidence="5">The sequence shown here is derived from an EMBL/GenBank/DDBJ whole genome shotgun (WGS) entry which is preliminary data.</text>
</comment>
<dbReference type="InterPro" id="IPR018060">
    <property type="entry name" value="HTH_AraC"/>
</dbReference>
<dbReference type="SUPFAM" id="SSF52317">
    <property type="entry name" value="Class I glutamine amidotransferase-like"/>
    <property type="match status" value="1"/>
</dbReference>
<evidence type="ECO:0000256" key="1">
    <source>
        <dbReference type="ARBA" id="ARBA00023015"/>
    </source>
</evidence>
<evidence type="ECO:0000313" key="5">
    <source>
        <dbReference type="EMBL" id="GAL83993.1"/>
    </source>
</evidence>
<dbReference type="OrthoDB" id="9803764at2"/>
<keyword evidence="2" id="KW-0238">DNA-binding</keyword>
<feature type="domain" description="HTH araC/xylS-type" evidence="4">
    <location>
        <begin position="231"/>
        <end position="329"/>
    </location>
</feature>
<dbReference type="STRING" id="153721.MYP_1221"/>
<dbReference type="RefSeq" id="WP_045459827.1">
    <property type="nucleotide sequence ID" value="NZ_BBLT01000002.1"/>
</dbReference>
<dbReference type="Gene3D" id="1.10.10.60">
    <property type="entry name" value="Homeodomain-like"/>
    <property type="match status" value="2"/>
</dbReference>
<evidence type="ECO:0000313" key="6">
    <source>
        <dbReference type="Proteomes" id="UP000030185"/>
    </source>
</evidence>
<dbReference type="InterPro" id="IPR052158">
    <property type="entry name" value="INH-QAR"/>
</dbReference>
<dbReference type="EMBL" id="BBLT01000002">
    <property type="protein sequence ID" value="GAL83993.1"/>
    <property type="molecule type" value="Genomic_DNA"/>
</dbReference>
<dbReference type="InterPro" id="IPR018062">
    <property type="entry name" value="HTH_AraC-typ_CS"/>
</dbReference>
<dbReference type="GO" id="GO:0003700">
    <property type="term" value="F:DNA-binding transcription factor activity"/>
    <property type="evidence" value="ECO:0007669"/>
    <property type="project" value="InterPro"/>
</dbReference>
<sequence>MTPVNGIKERLIAIVAMPDTMLIDIAGPADVFSRASLALKSGTPRKEAYKVITISPEHGKKTCTSSSGITINTPLSYKAIEEKIDTLIIAGYASKSPFRLSKDFYKWLNQNSGKIRRIASICRGTFALAEAGLLNGKRATTHWMACNELQTRFPEIIVDPDPIFIRDGKIYTSAGVSSGMDLALAMVEEDYGRELALTVAKELVLYLQRPGNQSQYSTILAQQQTESGPIRDVQEYISEHIKEDLKVEQLSEHCAMSPRNFARVFLKETGITPGKYVEKVRLEKAKRSLEDSNLSLDQIADNCGIGSQDSLRRLFLKHLNVTPGLYRKSFKTAFRDNIA</sequence>
<gene>
    <name evidence="5" type="ORF">MYP_1221</name>
</gene>
<dbReference type="GO" id="GO:0043565">
    <property type="term" value="F:sequence-specific DNA binding"/>
    <property type="evidence" value="ECO:0007669"/>
    <property type="project" value="InterPro"/>
</dbReference>
<dbReference type="AlphaFoldDB" id="A0A098LCR3"/>
<dbReference type="SUPFAM" id="SSF46689">
    <property type="entry name" value="Homeodomain-like"/>
    <property type="match status" value="2"/>
</dbReference>
<dbReference type="Proteomes" id="UP000030185">
    <property type="component" value="Unassembled WGS sequence"/>
</dbReference>
<dbReference type="PROSITE" id="PS01124">
    <property type="entry name" value="HTH_ARAC_FAMILY_2"/>
    <property type="match status" value="1"/>
</dbReference>
<keyword evidence="1" id="KW-0805">Transcription regulation</keyword>
<dbReference type="PANTHER" id="PTHR43130:SF3">
    <property type="entry name" value="HTH-TYPE TRANSCRIPTIONAL REGULATOR RV1931C"/>
    <property type="match status" value="1"/>
</dbReference>
<dbReference type="eggNOG" id="COG4977">
    <property type="taxonomic scope" value="Bacteria"/>
</dbReference>
<dbReference type="SMART" id="SM00342">
    <property type="entry name" value="HTH_ARAC"/>
    <property type="match status" value="1"/>
</dbReference>
<evidence type="ECO:0000256" key="3">
    <source>
        <dbReference type="ARBA" id="ARBA00023163"/>
    </source>
</evidence>
<dbReference type="PROSITE" id="PS00041">
    <property type="entry name" value="HTH_ARAC_FAMILY_1"/>
    <property type="match status" value="1"/>
</dbReference>
<name>A0A098LCR3_9BACT</name>